<dbReference type="GO" id="GO:0003746">
    <property type="term" value="F:translation elongation factor activity"/>
    <property type="evidence" value="ECO:0007669"/>
    <property type="project" value="UniProtKB-KW"/>
</dbReference>
<reference evidence="13" key="1">
    <citation type="journal article" date="2017" name="Nature">
        <title>Metagenomic exploration of ASGARD archaea illuminates the origin of cellular complexity in eukaryotes.</title>
        <authorList>
            <person name="Zaremba-Niedzwiedzka K."/>
            <person name="Caceres E.F."/>
            <person name="Saw J.H.W."/>
            <person name="Backstrom D."/>
            <person name="Juzokaite L."/>
            <person name="Vancaester E."/>
            <person name="Seitz K.W."/>
            <person name="Anantharaman K."/>
            <person name="Starnawski P."/>
            <person name="Kjeldsen K.U."/>
            <person name="Stott M.B."/>
            <person name="Nunoura T."/>
            <person name="Banfield J.F."/>
            <person name="Schramm A."/>
            <person name="Baker B.J."/>
            <person name="Spang A."/>
            <person name="Ettema T.J.G."/>
        </authorList>
    </citation>
    <scope>NUCLEOTIDE SEQUENCE</scope>
    <source>
        <strain evidence="13">TIV_3</strain>
    </source>
</reference>
<dbReference type="EMBL" id="KX764955">
    <property type="protein sequence ID" value="AOZ56042.1"/>
    <property type="molecule type" value="Genomic_DNA"/>
</dbReference>
<dbReference type="InterPro" id="IPR012340">
    <property type="entry name" value="NA-bd_OB-fold"/>
</dbReference>
<keyword evidence="8 11" id="KW-0385">Hypusine</keyword>
<dbReference type="GO" id="GO:0003723">
    <property type="term" value="F:RNA binding"/>
    <property type="evidence" value="ECO:0007669"/>
    <property type="project" value="InterPro"/>
</dbReference>
<dbReference type="PANTHER" id="PTHR11673">
    <property type="entry name" value="TRANSLATION INITIATION FACTOR 5A FAMILY MEMBER"/>
    <property type="match status" value="1"/>
</dbReference>
<comment type="similarity">
    <text evidence="3 11">Belongs to the eIF-5A family.</text>
</comment>
<dbReference type="InterPro" id="IPR001884">
    <property type="entry name" value="IF5A-like"/>
</dbReference>
<evidence type="ECO:0000256" key="11">
    <source>
        <dbReference type="HAMAP-Rule" id="MF_00085"/>
    </source>
</evidence>
<evidence type="ECO:0000256" key="7">
    <source>
        <dbReference type="ARBA" id="ARBA00022917"/>
    </source>
</evidence>
<dbReference type="NCBIfam" id="TIGR00037">
    <property type="entry name" value="eIF_5A"/>
    <property type="match status" value="1"/>
</dbReference>
<evidence type="ECO:0000256" key="1">
    <source>
        <dbReference type="ARBA" id="ARBA00003980"/>
    </source>
</evidence>
<dbReference type="GO" id="GO:0043022">
    <property type="term" value="F:ribosome binding"/>
    <property type="evidence" value="ECO:0007669"/>
    <property type="project" value="InterPro"/>
</dbReference>
<dbReference type="PROSITE" id="PS00302">
    <property type="entry name" value="IF5A_HYPUSINE"/>
    <property type="match status" value="1"/>
</dbReference>
<dbReference type="NCBIfam" id="NF003076">
    <property type="entry name" value="PRK03999.1"/>
    <property type="match status" value="1"/>
</dbReference>
<dbReference type="Gene3D" id="2.40.50.140">
    <property type="entry name" value="Nucleic acid-binding proteins"/>
    <property type="match status" value="1"/>
</dbReference>
<dbReference type="InterPro" id="IPR008991">
    <property type="entry name" value="Translation_prot_SH3-like_sf"/>
</dbReference>
<proteinExistence type="inferred from homology"/>
<name>A0A1L2JMK4_9CREN</name>
<evidence type="ECO:0000313" key="13">
    <source>
        <dbReference type="EMBL" id="AOZ56042.1"/>
    </source>
</evidence>
<evidence type="ECO:0000256" key="6">
    <source>
        <dbReference type="ARBA" id="ARBA00022540"/>
    </source>
</evidence>
<keyword evidence="7 11" id="KW-0648">Protein biosynthesis</keyword>
<dbReference type="GO" id="GO:0045901">
    <property type="term" value="P:positive regulation of translational elongation"/>
    <property type="evidence" value="ECO:0007669"/>
    <property type="project" value="InterPro"/>
</dbReference>
<dbReference type="CDD" id="cd04467">
    <property type="entry name" value="S1_aIF5A"/>
    <property type="match status" value="1"/>
</dbReference>
<comment type="function">
    <text evidence="1 11">Functions by promoting the formation of the first peptide bond.</text>
</comment>
<dbReference type="GO" id="GO:0003743">
    <property type="term" value="F:translation initiation factor activity"/>
    <property type="evidence" value="ECO:0007669"/>
    <property type="project" value="UniProtKB-UniRule"/>
</dbReference>
<comment type="subcellular location">
    <subcellularLocation>
        <location evidence="2 11">Cytoplasm</location>
    </subcellularLocation>
</comment>
<dbReference type="Gene3D" id="2.30.30.30">
    <property type="match status" value="1"/>
</dbReference>
<dbReference type="AlphaFoldDB" id="A0A1L2JMK4"/>
<keyword evidence="13" id="KW-0251">Elongation factor</keyword>
<evidence type="ECO:0000259" key="12">
    <source>
        <dbReference type="SMART" id="SM01376"/>
    </source>
</evidence>
<dbReference type="HAMAP" id="MF_00085">
    <property type="entry name" value="eIF_5A"/>
    <property type="match status" value="1"/>
</dbReference>
<evidence type="ECO:0000256" key="9">
    <source>
        <dbReference type="ARBA" id="ARBA00032030"/>
    </source>
</evidence>
<organism evidence="13">
    <name type="scientific">uncultured korarchaeote</name>
    <dbReference type="NCBI Taxonomy" id="161241"/>
    <lineage>
        <taxon>Archaea</taxon>
        <taxon>Thermoproteota</taxon>
        <taxon>environmental samples</taxon>
    </lineage>
</organism>
<feature type="modified residue" description="Hypusine" evidence="11">
    <location>
        <position position="36"/>
    </location>
</feature>
<dbReference type="InterPro" id="IPR020189">
    <property type="entry name" value="IF5A_C"/>
</dbReference>
<evidence type="ECO:0000256" key="3">
    <source>
        <dbReference type="ARBA" id="ARBA00006016"/>
    </source>
</evidence>
<gene>
    <name evidence="11" type="primary">eif5a</name>
</gene>
<accession>A0A1L2JMK4</accession>
<feature type="domain" description="Translation initiation factor 5A C-terminal" evidence="12">
    <location>
        <begin position="69"/>
        <end position="131"/>
    </location>
</feature>
<dbReference type="GO" id="GO:0005737">
    <property type="term" value="C:cytoplasm"/>
    <property type="evidence" value="ECO:0007669"/>
    <property type="project" value="UniProtKB-SubCell"/>
</dbReference>
<dbReference type="InterPro" id="IPR019769">
    <property type="entry name" value="Trans_elong_IF5A_hypusine_site"/>
</dbReference>
<evidence type="ECO:0000256" key="2">
    <source>
        <dbReference type="ARBA" id="ARBA00004496"/>
    </source>
</evidence>
<dbReference type="PIRSF" id="PIRSF003025">
    <property type="entry name" value="eIF5A"/>
    <property type="match status" value="1"/>
</dbReference>
<dbReference type="InterPro" id="IPR048670">
    <property type="entry name" value="IF5A-like_N"/>
</dbReference>
<evidence type="ECO:0000256" key="10">
    <source>
        <dbReference type="ARBA" id="ARBA00032163"/>
    </source>
</evidence>
<dbReference type="SMART" id="SM01376">
    <property type="entry name" value="eIF-5a"/>
    <property type="match status" value="1"/>
</dbReference>
<protein>
    <recommendedName>
        <fullName evidence="4 11">Translation initiation factor 5A</fullName>
    </recommendedName>
    <alternativeName>
        <fullName evidence="10 11">Hypusine-containing protein</fullName>
    </alternativeName>
    <alternativeName>
        <fullName evidence="9 11">eIF-5A</fullName>
    </alternativeName>
</protein>
<evidence type="ECO:0000256" key="5">
    <source>
        <dbReference type="ARBA" id="ARBA00022490"/>
    </source>
</evidence>
<dbReference type="SUPFAM" id="SSF50104">
    <property type="entry name" value="Translation proteins SH3-like domain"/>
    <property type="match status" value="1"/>
</dbReference>
<evidence type="ECO:0000256" key="4">
    <source>
        <dbReference type="ARBA" id="ARBA00016327"/>
    </source>
</evidence>
<keyword evidence="5 11" id="KW-0963">Cytoplasm</keyword>
<dbReference type="SUPFAM" id="SSF50249">
    <property type="entry name" value="Nucleic acid-binding proteins"/>
    <property type="match status" value="1"/>
</dbReference>
<evidence type="ECO:0000256" key="8">
    <source>
        <dbReference type="ARBA" id="ARBA00023071"/>
    </source>
</evidence>
<dbReference type="GO" id="GO:0045905">
    <property type="term" value="P:positive regulation of translational termination"/>
    <property type="evidence" value="ECO:0007669"/>
    <property type="project" value="InterPro"/>
</dbReference>
<dbReference type="InterPro" id="IPR022847">
    <property type="entry name" value="Transl_elong_IF5A_arc"/>
</dbReference>
<dbReference type="Pfam" id="PF21485">
    <property type="entry name" value="IF5A-like_N"/>
    <property type="match status" value="1"/>
</dbReference>
<sequence length="134" mass="14983">MSTTYKTAGELKKGHYIVIDGEACQIISVDKSKPGKHGAAKVRIQAIGAFDKKRREAILPVDARVEIPIIDKRVAQVTYVGPSEVQLMDLESFETFEAELPEDPELRDKIAVGAEVEYWIALNKRKIMEVRSKA</sequence>
<keyword evidence="6 11" id="KW-0396">Initiation factor</keyword>
<dbReference type="InterPro" id="IPR014722">
    <property type="entry name" value="Rib_uL2_dom2"/>
</dbReference>